<dbReference type="Proteomes" id="UP001311799">
    <property type="component" value="Unassembled WGS sequence"/>
</dbReference>
<dbReference type="PANTHER" id="PTHR11085:SF10">
    <property type="entry name" value="NAD-DEPENDENT PROTEIN DEACYLASE SIRTUIN-5, MITOCHONDRIAL-RELATED"/>
    <property type="match status" value="1"/>
</dbReference>
<keyword evidence="6" id="KW-1185">Reference proteome</keyword>
<dbReference type="PROSITE" id="PS50305">
    <property type="entry name" value="SIRTUIN"/>
    <property type="match status" value="1"/>
</dbReference>
<evidence type="ECO:0000256" key="1">
    <source>
        <dbReference type="ARBA" id="ARBA00022679"/>
    </source>
</evidence>
<dbReference type="Gene3D" id="3.30.1600.10">
    <property type="entry name" value="SIR2/SIRT2 'Small Domain"/>
    <property type="match status" value="1"/>
</dbReference>
<name>A0AAV9Y0A7_9CRYT</name>
<accession>A0AAV9Y0A7</accession>
<dbReference type="AlphaFoldDB" id="A0AAV9Y0A7"/>
<dbReference type="InterPro" id="IPR050134">
    <property type="entry name" value="NAD-dep_sirtuin_deacylases"/>
</dbReference>
<dbReference type="InterPro" id="IPR026590">
    <property type="entry name" value="Ssirtuin_cat_dom"/>
</dbReference>
<dbReference type="InterPro" id="IPR026591">
    <property type="entry name" value="Sirtuin_cat_small_dom_sf"/>
</dbReference>
<evidence type="ECO:0000313" key="6">
    <source>
        <dbReference type="Proteomes" id="UP001311799"/>
    </source>
</evidence>
<comment type="caution">
    <text evidence="3">Lacks conserved residue(s) required for the propagation of feature annotation.</text>
</comment>
<keyword evidence="2" id="KW-0520">NAD</keyword>
<dbReference type="PANTHER" id="PTHR11085">
    <property type="entry name" value="NAD-DEPENDENT PROTEIN DEACYLASE SIRTUIN-5, MITOCHONDRIAL-RELATED"/>
    <property type="match status" value="1"/>
</dbReference>
<dbReference type="Pfam" id="PF02146">
    <property type="entry name" value="SIR2"/>
    <property type="match status" value="1"/>
</dbReference>
<sequence length="302" mass="35314">MNTRVGTILENLRKEVFESEKKILFVTGAGLSIDSGIPLFRSELDGGDGSAIWNSKLEDWATIRRFRENPEEWYLTFCDKFSHWNNFISAKPNEGHKILSDLCIKFPGRIKVITQNIDCLMRLSNCPEESIIEVHGRIDYLRCGNSNCEYSYRKYVKANLKDIANGKKIKKFYRDWVCPECKQQLLPLFLLFDETYTSHSYYQWEKAQVWMNEADIMIFIGTSFSVLCTDYCLFYAYKKKIPIYNVNIRPSQICFELDTGQYDFQVVTYPSDLTHNVVKTSTDFLKTLFRGQKGEEDNKPEK</sequence>
<dbReference type="InterPro" id="IPR003000">
    <property type="entry name" value="Sirtuin"/>
</dbReference>
<comment type="caution">
    <text evidence="5">The sequence shown here is derived from an EMBL/GenBank/DDBJ whole genome shotgun (WGS) entry which is preliminary data.</text>
</comment>
<evidence type="ECO:0000256" key="3">
    <source>
        <dbReference type="PROSITE-ProRule" id="PRU00236"/>
    </source>
</evidence>
<keyword evidence="1" id="KW-0808">Transferase</keyword>
<protein>
    <submittedName>
        <fullName evidence="5">Bacterial-like Sir2 family</fullName>
    </submittedName>
</protein>
<organism evidence="5 6">
    <name type="scientific">Cryptosporidium xiaoi</name>
    <dbReference type="NCBI Taxonomy" id="659607"/>
    <lineage>
        <taxon>Eukaryota</taxon>
        <taxon>Sar</taxon>
        <taxon>Alveolata</taxon>
        <taxon>Apicomplexa</taxon>
        <taxon>Conoidasida</taxon>
        <taxon>Coccidia</taxon>
        <taxon>Eucoccidiorida</taxon>
        <taxon>Eimeriorina</taxon>
        <taxon>Cryptosporidiidae</taxon>
        <taxon>Cryptosporidium</taxon>
    </lineage>
</organism>
<dbReference type="InterPro" id="IPR029035">
    <property type="entry name" value="DHS-like_NAD/FAD-binding_dom"/>
</dbReference>
<dbReference type="GO" id="GO:0017136">
    <property type="term" value="F:histone deacetylase activity, NAD-dependent"/>
    <property type="evidence" value="ECO:0007669"/>
    <property type="project" value="TreeGrafter"/>
</dbReference>
<evidence type="ECO:0000313" key="5">
    <source>
        <dbReference type="EMBL" id="KAK6590445.1"/>
    </source>
</evidence>
<dbReference type="GO" id="GO:0005634">
    <property type="term" value="C:nucleus"/>
    <property type="evidence" value="ECO:0007669"/>
    <property type="project" value="TreeGrafter"/>
</dbReference>
<feature type="domain" description="Deacetylase sirtuin-type" evidence="4">
    <location>
        <begin position="2"/>
        <end position="296"/>
    </location>
</feature>
<proteinExistence type="predicted"/>
<evidence type="ECO:0000259" key="4">
    <source>
        <dbReference type="PROSITE" id="PS50305"/>
    </source>
</evidence>
<dbReference type="EMBL" id="JAWDEY010000006">
    <property type="protein sequence ID" value="KAK6590445.1"/>
    <property type="molecule type" value="Genomic_DNA"/>
</dbReference>
<dbReference type="Gene3D" id="3.40.50.1220">
    <property type="entry name" value="TPP-binding domain"/>
    <property type="match status" value="1"/>
</dbReference>
<reference evidence="5 6" key="1">
    <citation type="submission" date="2023-10" db="EMBL/GenBank/DDBJ databases">
        <title>Comparative genomics analysis reveals potential genetic determinants of host preference in Cryptosporidium xiaoi.</title>
        <authorList>
            <person name="Xiao L."/>
            <person name="Li J."/>
        </authorList>
    </citation>
    <scope>NUCLEOTIDE SEQUENCE [LARGE SCALE GENOMIC DNA]</scope>
    <source>
        <strain evidence="5 6">52996</strain>
    </source>
</reference>
<evidence type="ECO:0000256" key="2">
    <source>
        <dbReference type="ARBA" id="ARBA00023027"/>
    </source>
</evidence>
<dbReference type="SUPFAM" id="SSF52467">
    <property type="entry name" value="DHS-like NAD/FAD-binding domain"/>
    <property type="match status" value="1"/>
</dbReference>
<dbReference type="CDD" id="cd00296">
    <property type="entry name" value="SIR2"/>
    <property type="match status" value="1"/>
</dbReference>
<gene>
    <name evidence="5" type="ORF">RS030_152267</name>
</gene>
<dbReference type="GO" id="GO:0070403">
    <property type="term" value="F:NAD+ binding"/>
    <property type="evidence" value="ECO:0007669"/>
    <property type="project" value="InterPro"/>
</dbReference>